<evidence type="ECO:0000313" key="2">
    <source>
        <dbReference type="Proteomes" id="UP001163878"/>
    </source>
</evidence>
<dbReference type="EMBL" id="CP107567">
    <property type="protein sequence ID" value="UYQ63665.1"/>
    <property type="molecule type" value="Genomic_DNA"/>
</dbReference>
<organism evidence="1 2">
    <name type="scientific">Streptomyces peucetius</name>
    <dbReference type="NCBI Taxonomy" id="1950"/>
    <lineage>
        <taxon>Bacteria</taxon>
        <taxon>Bacillati</taxon>
        <taxon>Actinomycetota</taxon>
        <taxon>Actinomycetes</taxon>
        <taxon>Kitasatosporales</taxon>
        <taxon>Streptomycetaceae</taxon>
        <taxon>Streptomyces</taxon>
    </lineage>
</organism>
<gene>
    <name evidence="1" type="ORF">OGH68_20855</name>
</gene>
<dbReference type="RefSeq" id="WP_264246160.1">
    <property type="nucleotide sequence ID" value="NZ_CP107567.1"/>
</dbReference>
<keyword evidence="2" id="KW-1185">Reference proteome</keyword>
<protein>
    <submittedName>
        <fullName evidence="1">Uncharacterized protein</fullName>
    </submittedName>
</protein>
<sequence length="49" mass="4895">MDASANSYAYVRGLAPSALFVSTAVRAHSASVIAAARALPCEPPHAPAG</sequence>
<proteinExistence type="predicted"/>
<accession>A0ABY6I9J3</accession>
<evidence type="ECO:0000313" key="1">
    <source>
        <dbReference type="EMBL" id="UYQ63665.1"/>
    </source>
</evidence>
<reference evidence="1" key="1">
    <citation type="submission" date="2022-10" db="EMBL/GenBank/DDBJ databases">
        <title>Cytochrome P450 Catalyzes Benzene Ring Formation in the Biosynthesis of Trialkyl-Substituted Aromatic Polyketides.</title>
        <authorList>
            <person name="Zhao E."/>
            <person name="Ge H."/>
        </authorList>
    </citation>
    <scope>NUCLEOTIDE SEQUENCE</scope>
    <source>
        <strain evidence="1">NA0869</strain>
    </source>
</reference>
<dbReference type="Proteomes" id="UP001163878">
    <property type="component" value="Chromosome"/>
</dbReference>
<name>A0ABY6I9J3_STRPE</name>